<dbReference type="AlphaFoldDB" id="A0A938YFC0"/>
<reference evidence="3" key="1">
    <citation type="submission" date="2021-01" db="EMBL/GenBank/DDBJ databases">
        <title>YIM 132084 draft genome.</title>
        <authorList>
            <person name="An D."/>
        </authorList>
    </citation>
    <scope>NUCLEOTIDE SEQUENCE</scope>
    <source>
        <strain evidence="3">YIM 132084</strain>
    </source>
</reference>
<dbReference type="PANTHER" id="PTHR43477">
    <property type="entry name" value="DIHYDROANTICAPSIN 7-DEHYDROGENASE"/>
    <property type="match status" value="1"/>
</dbReference>
<comment type="caution">
    <text evidence="3">The sequence shown here is derived from an EMBL/GenBank/DDBJ whole genome shotgun (WGS) entry which is preliminary data.</text>
</comment>
<name>A0A938YFC0_9ACTN</name>
<accession>A0A938YFC0</accession>
<evidence type="ECO:0000256" key="2">
    <source>
        <dbReference type="ARBA" id="ARBA00023002"/>
    </source>
</evidence>
<dbReference type="Pfam" id="PF13561">
    <property type="entry name" value="adh_short_C2"/>
    <property type="match status" value="1"/>
</dbReference>
<dbReference type="InterPro" id="IPR051122">
    <property type="entry name" value="SDR_DHRS6-like"/>
</dbReference>
<dbReference type="InterPro" id="IPR020904">
    <property type="entry name" value="Sc_DH/Rdtase_CS"/>
</dbReference>
<evidence type="ECO:0000256" key="1">
    <source>
        <dbReference type="ARBA" id="ARBA00006484"/>
    </source>
</evidence>
<dbReference type="PRINTS" id="PR00080">
    <property type="entry name" value="SDRFAMILY"/>
</dbReference>
<comment type="similarity">
    <text evidence="1">Belongs to the short-chain dehydrogenases/reductases (SDR) family.</text>
</comment>
<keyword evidence="2" id="KW-0560">Oxidoreductase</keyword>
<dbReference type="PRINTS" id="PR00081">
    <property type="entry name" value="GDHRDH"/>
</dbReference>
<protein>
    <submittedName>
        <fullName evidence="3">SDR family oxidoreductase</fullName>
    </submittedName>
</protein>
<dbReference type="FunFam" id="3.40.50.720:FF:000084">
    <property type="entry name" value="Short-chain dehydrogenase reductase"/>
    <property type="match status" value="1"/>
</dbReference>
<gene>
    <name evidence="3" type="ORF">JL106_14550</name>
</gene>
<evidence type="ECO:0000313" key="4">
    <source>
        <dbReference type="Proteomes" id="UP000663792"/>
    </source>
</evidence>
<sequence length="247" mass="24792">MTAPDTAVVVTGAASGIGWGIASLLLSRGTGVVAVDRNADRLAQLAREHDGRPLSTVEADLGSGAGCAAALAAIEATGRPISGLVNNAGIGTTSPYLESDYETARTAMAVNVLAGMELTRGLLPGMIARGGGSVVNISSIAAHLGGGIFGDTTYAASKGAVLSFTRGIAREFGPAGIRCNSVAPGAVITPMNEHLADQHGERVRGMVPLGRLGTVEDIAATVAFLLSDEAAYISGSTFTVDGGMSRP</sequence>
<dbReference type="GO" id="GO:0016491">
    <property type="term" value="F:oxidoreductase activity"/>
    <property type="evidence" value="ECO:0007669"/>
    <property type="project" value="UniProtKB-KW"/>
</dbReference>
<dbReference type="InterPro" id="IPR002347">
    <property type="entry name" value="SDR_fam"/>
</dbReference>
<dbReference type="RefSeq" id="WP_205261460.1">
    <property type="nucleotide sequence ID" value="NZ_JAERWK010000019.1"/>
</dbReference>
<proteinExistence type="inferred from homology"/>
<keyword evidence="4" id="KW-1185">Reference proteome</keyword>
<dbReference type="SUPFAM" id="SSF51735">
    <property type="entry name" value="NAD(P)-binding Rossmann-fold domains"/>
    <property type="match status" value="1"/>
</dbReference>
<dbReference type="Proteomes" id="UP000663792">
    <property type="component" value="Unassembled WGS sequence"/>
</dbReference>
<evidence type="ECO:0000313" key="3">
    <source>
        <dbReference type="EMBL" id="MBM9468501.1"/>
    </source>
</evidence>
<dbReference type="Gene3D" id="3.40.50.720">
    <property type="entry name" value="NAD(P)-binding Rossmann-like Domain"/>
    <property type="match status" value="1"/>
</dbReference>
<dbReference type="PANTHER" id="PTHR43477:SF1">
    <property type="entry name" value="DIHYDROANTICAPSIN 7-DEHYDROGENASE"/>
    <property type="match status" value="1"/>
</dbReference>
<dbReference type="PROSITE" id="PS00061">
    <property type="entry name" value="ADH_SHORT"/>
    <property type="match status" value="1"/>
</dbReference>
<dbReference type="InterPro" id="IPR036291">
    <property type="entry name" value="NAD(P)-bd_dom_sf"/>
</dbReference>
<dbReference type="EMBL" id="JAERWK010000019">
    <property type="protein sequence ID" value="MBM9468501.1"/>
    <property type="molecule type" value="Genomic_DNA"/>
</dbReference>
<organism evidence="3 4">
    <name type="scientific">Nakamurella leprariae</name>
    <dbReference type="NCBI Taxonomy" id="2803911"/>
    <lineage>
        <taxon>Bacteria</taxon>
        <taxon>Bacillati</taxon>
        <taxon>Actinomycetota</taxon>
        <taxon>Actinomycetes</taxon>
        <taxon>Nakamurellales</taxon>
        <taxon>Nakamurellaceae</taxon>
        <taxon>Nakamurella</taxon>
    </lineage>
</organism>
<dbReference type="CDD" id="cd05233">
    <property type="entry name" value="SDR_c"/>
    <property type="match status" value="1"/>
</dbReference>